<feature type="transmembrane region" description="Helical" evidence="1">
    <location>
        <begin position="51"/>
        <end position="71"/>
    </location>
</feature>
<reference evidence="2" key="2">
    <citation type="journal article" date="2015" name="Data Brief">
        <title>Shoot transcriptome of the giant reed, Arundo donax.</title>
        <authorList>
            <person name="Barrero R.A."/>
            <person name="Guerrero F.D."/>
            <person name="Moolhuijzen P."/>
            <person name="Goolsby J.A."/>
            <person name="Tidwell J."/>
            <person name="Bellgard S.E."/>
            <person name="Bellgard M.I."/>
        </authorList>
    </citation>
    <scope>NUCLEOTIDE SEQUENCE</scope>
    <source>
        <tissue evidence="2">Shoot tissue taken approximately 20 cm above the soil surface</tissue>
    </source>
</reference>
<keyword evidence="1" id="KW-1133">Transmembrane helix</keyword>
<reference evidence="2" key="1">
    <citation type="submission" date="2014-09" db="EMBL/GenBank/DDBJ databases">
        <authorList>
            <person name="Magalhaes I.L.F."/>
            <person name="Oliveira U."/>
            <person name="Santos F.R."/>
            <person name="Vidigal T.H.D.A."/>
            <person name="Brescovit A.D."/>
            <person name="Santos A.J."/>
        </authorList>
    </citation>
    <scope>NUCLEOTIDE SEQUENCE</scope>
    <source>
        <tissue evidence="2">Shoot tissue taken approximately 20 cm above the soil surface</tissue>
    </source>
</reference>
<keyword evidence="1" id="KW-0812">Transmembrane</keyword>
<name>A0A0A9DDD2_ARUDO</name>
<sequence length="102" mass="11565">MMIPLTVRIGKLISSSVLKLLYTNMCSISLLFNFRVEVGFLLSWMMINSSILRIAGFVLNHILILHIVNFMRSCSLSTQLSHSASVDHSLFACEDTVCYFFL</sequence>
<keyword evidence="1" id="KW-0472">Membrane</keyword>
<dbReference type="EMBL" id="GBRH01214275">
    <property type="protein sequence ID" value="JAD83620.1"/>
    <property type="molecule type" value="Transcribed_RNA"/>
</dbReference>
<evidence type="ECO:0000256" key="1">
    <source>
        <dbReference type="SAM" id="Phobius"/>
    </source>
</evidence>
<dbReference type="AlphaFoldDB" id="A0A0A9DDD2"/>
<feature type="transmembrane region" description="Helical" evidence="1">
    <location>
        <begin position="21"/>
        <end position="45"/>
    </location>
</feature>
<protein>
    <submittedName>
        <fullName evidence="2">Uncharacterized protein</fullName>
    </submittedName>
</protein>
<organism evidence="2">
    <name type="scientific">Arundo donax</name>
    <name type="common">Giant reed</name>
    <name type="synonym">Donax arundinaceus</name>
    <dbReference type="NCBI Taxonomy" id="35708"/>
    <lineage>
        <taxon>Eukaryota</taxon>
        <taxon>Viridiplantae</taxon>
        <taxon>Streptophyta</taxon>
        <taxon>Embryophyta</taxon>
        <taxon>Tracheophyta</taxon>
        <taxon>Spermatophyta</taxon>
        <taxon>Magnoliopsida</taxon>
        <taxon>Liliopsida</taxon>
        <taxon>Poales</taxon>
        <taxon>Poaceae</taxon>
        <taxon>PACMAD clade</taxon>
        <taxon>Arundinoideae</taxon>
        <taxon>Arundineae</taxon>
        <taxon>Arundo</taxon>
    </lineage>
</organism>
<accession>A0A0A9DDD2</accession>
<evidence type="ECO:0000313" key="2">
    <source>
        <dbReference type="EMBL" id="JAD83620.1"/>
    </source>
</evidence>
<proteinExistence type="predicted"/>